<evidence type="ECO:0000313" key="3">
    <source>
        <dbReference type="Proteomes" id="UP001190466"/>
    </source>
</evidence>
<name>A0ABM9MK59_9MYCO</name>
<keyword evidence="3" id="KW-1185">Reference proteome</keyword>
<proteinExistence type="predicted"/>
<dbReference type="PANTHER" id="PTHR43014">
    <property type="entry name" value="MERCURIC REDUCTASE"/>
    <property type="match status" value="1"/>
</dbReference>
<gene>
    <name evidence="2" type="ORF">MU0050_004694</name>
</gene>
<dbReference type="RefSeq" id="WP_316513018.1">
    <property type="nucleotide sequence ID" value="NZ_OY726395.1"/>
</dbReference>
<dbReference type="PRINTS" id="PR00368">
    <property type="entry name" value="FADPNR"/>
</dbReference>
<organism evidence="2 3">
    <name type="scientific">[Mycobacterium] wendilense</name>
    <dbReference type="NCBI Taxonomy" id="3064284"/>
    <lineage>
        <taxon>Bacteria</taxon>
        <taxon>Bacillati</taxon>
        <taxon>Actinomycetota</taxon>
        <taxon>Actinomycetes</taxon>
        <taxon>Mycobacteriales</taxon>
        <taxon>Mycobacteriaceae</taxon>
        <taxon>Mycolicibacter</taxon>
    </lineage>
</organism>
<accession>A0ABM9MK59</accession>
<evidence type="ECO:0000313" key="2">
    <source>
        <dbReference type="EMBL" id="CAJ1587244.1"/>
    </source>
</evidence>
<sequence>MSAEWDCVVVGGGAAGLSAALVLGRARRRTLVVDLDEQSNRASAVLGGLLGYDGRPPAELYAAGRRELAAYPSVEYRVGEVTDGARADTGLTLEHRDGVTVEQRRLVEVVGEAGELDELVFAEGPPLRRDGLLVTAPLRQRTPLAEKLGARCASGPLSPEQICVDSLFRTDSADIFAAGDVCTEHPHVAGAIAAGSNAAMIVVQSLLADDVGLPYPPS</sequence>
<dbReference type="InterPro" id="IPR006076">
    <property type="entry name" value="FAD-dep_OxRdtase"/>
</dbReference>
<evidence type="ECO:0000259" key="1">
    <source>
        <dbReference type="Pfam" id="PF01266"/>
    </source>
</evidence>
<dbReference type="EMBL" id="OY726395">
    <property type="protein sequence ID" value="CAJ1587244.1"/>
    <property type="molecule type" value="Genomic_DNA"/>
</dbReference>
<dbReference type="InterPro" id="IPR036188">
    <property type="entry name" value="FAD/NAD-bd_sf"/>
</dbReference>
<dbReference type="PANTHER" id="PTHR43014:SF2">
    <property type="entry name" value="MERCURIC REDUCTASE"/>
    <property type="match status" value="1"/>
</dbReference>
<protein>
    <submittedName>
        <fullName evidence="2">FAD-dependent oxidoreductase</fullName>
    </submittedName>
</protein>
<dbReference type="Gene3D" id="3.50.50.60">
    <property type="entry name" value="FAD/NAD(P)-binding domain"/>
    <property type="match status" value="1"/>
</dbReference>
<dbReference type="Proteomes" id="UP001190466">
    <property type="component" value="Chromosome"/>
</dbReference>
<dbReference type="SUPFAM" id="SSF51905">
    <property type="entry name" value="FAD/NAD(P)-binding domain"/>
    <property type="match status" value="1"/>
</dbReference>
<dbReference type="Pfam" id="PF01266">
    <property type="entry name" value="DAO"/>
    <property type="match status" value="1"/>
</dbReference>
<feature type="domain" description="FAD dependent oxidoreductase" evidence="1">
    <location>
        <begin position="6"/>
        <end position="160"/>
    </location>
</feature>
<reference evidence="2 3" key="1">
    <citation type="submission" date="2023-08" db="EMBL/GenBank/DDBJ databases">
        <authorList>
            <person name="Folkvardsen B D."/>
            <person name="Norman A."/>
        </authorList>
    </citation>
    <scope>NUCLEOTIDE SEQUENCE [LARGE SCALE GENOMIC DNA]</scope>
    <source>
        <strain evidence="2 3">Mu0050</strain>
    </source>
</reference>